<accession>A0A514BRT4</accession>
<feature type="compositionally biased region" description="Low complexity" evidence="1">
    <location>
        <begin position="351"/>
        <end position="416"/>
    </location>
</feature>
<evidence type="ECO:0000313" key="4">
    <source>
        <dbReference type="Proteomes" id="UP000317199"/>
    </source>
</evidence>
<dbReference type="OrthoDB" id="6008404at2"/>
<feature type="transmembrane region" description="Helical" evidence="2">
    <location>
        <begin position="100"/>
        <end position="122"/>
    </location>
</feature>
<feature type="region of interest" description="Disordered" evidence="1">
    <location>
        <begin position="147"/>
        <end position="192"/>
    </location>
</feature>
<keyword evidence="2" id="KW-1133">Transmembrane helix</keyword>
<evidence type="ECO:0000313" key="3">
    <source>
        <dbReference type="EMBL" id="QDH70108.1"/>
    </source>
</evidence>
<dbReference type="KEGG" id="lyj:FKV23_08375"/>
<feature type="compositionally biased region" description="Polar residues" evidence="1">
    <location>
        <begin position="331"/>
        <end position="342"/>
    </location>
</feature>
<organism evidence="3 4">
    <name type="scientific">Marilutibacter alkalisoli</name>
    <dbReference type="NCBI Taxonomy" id="2591633"/>
    <lineage>
        <taxon>Bacteria</taxon>
        <taxon>Pseudomonadati</taxon>
        <taxon>Pseudomonadota</taxon>
        <taxon>Gammaproteobacteria</taxon>
        <taxon>Lysobacterales</taxon>
        <taxon>Lysobacteraceae</taxon>
        <taxon>Marilutibacter</taxon>
    </lineage>
</organism>
<dbReference type="Proteomes" id="UP000317199">
    <property type="component" value="Chromosome"/>
</dbReference>
<gene>
    <name evidence="3" type="ORF">FKV23_08375</name>
</gene>
<reference evidence="3 4" key="1">
    <citation type="submission" date="2019-06" db="EMBL/GenBank/DDBJ databases">
        <title>Lysobacter alkalisoli sp. nov. isolated from saline-alkali soil.</title>
        <authorList>
            <person name="Sun J.-Q."/>
            <person name="Xu L."/>
        </authorList>
    </citation>
    <scope>NUCLEOTIDE SEQUENCE [LARGE SCALE GENOMIC DNA]</scope>
    <source>
        <strain evidence="3 4">SJ-36</strain>
    </source>
</reference>
<name>A0A514BRT4_9GAMM</name>
<proteinExistence type="predicted"/>
<evidence type="ECO:0000256" key="2">
    <source>
        <dbReference type="SAM" id="Phobius"/>
    </source>
</evidence>
<keyword evidence="2" id="KW-0812">Transmembrane</keyword>
<dbReference type="EMBL" id="CP041242">
    <property type="protein sequence ID" value="QDH70108.1"/>
    <property type="molecule type" value="Genomic_DNA"/>
</dbReference>
<feature type="region of interest" description="Disordered" evidence="1">
    <location>
        <begin position="549"/>
        <end position="591"/>
    </location>
</feature>
<evidence type="ECO:0008006" key="5">
    <source>
        <dbReference type="Google" id="ProtNLM"/>
    </source>
</evidence>
<feature type="region of interest" description="Disordered" evidence="1">
    <location>
        <begin position="298"/>
        <end position="478"/>
    </location>
</feature>
<keyword evidence="2" id="KW-0472">Membrane</keyword>
<protein>
    <recommendedName>
        <fullName evidence="5">Transmembrane repetitive protein</fullName>
    </recommendedName>
</protein>
<sequence>MFSAADLIQAVQRRLRLTQWRLNPPGQFPPGWDEWLARMRELPGAVTGATAEAMLAVLLARPAVRLPSQPMAELTRWQAFTSIWRQQWHPPSPDQRGLRWLAGSLSAVIHILLGVLLLWLLFAPPRYGYAPPEGEMVVQIEYIGEGTPDEVGGGPAVEPEAEPEASPMDSGAPAEPLRPVVDTPQPQPDEVQPPAIERAEVPLPAAAAPLEVASTVTPPDIPMPELSEPEIEQPLTVSEPAPDTTGEFFLPPPTPTVAEPVLAAPELEASTAAIPNRDVPTPMQAPSRPALDIQVQATPAAPEVSARMPEVATREISAPVRRPELPAISAPSVQTPELQARTTLARERSVPTPTRAAASATEAGTAPESVAGAETAAAGERAEPAASAAAQAAPGTAGAPSTTSTGPATRPGSGPRLEPAPGGWPSPARSDDWGASTRNVPGGQRGEEQGIYDSEGRVRLGEPPGSAAPGQPPGTYTEEIADLDRSGTWLKRPPIGYEPTLFDRYWRPNESLLEEWVRRGVREMEVSVPGTSKKIRCVVSLLQLGGGCGISDPNLNEQPAEARPPPDIPFKPELQEDNGSVRPDEQAEAGA</sequence>
<dbReference type="AlphaFoldDB" id="A0A514BRT4"/>
<evidence type="ECO:0000256" key="1">
    <source>
        <dbReference type="SAM" id="MobiDB-lite"/>
    </source>
</evidence>
<keyword evidence="4" id="KW-1185">Reference proteome</keyword>
<dbReference type="RefSeq" id="WP_141623444.1">
    <property type="nucleotide sequence ID" value="NZ_CP041242.1"/>
</dbReference>